<evidence type="ECO:0000256" key="1">
    <source>
        <dbReference type="SAM" id="Phobius"/>
    </source>
</evidence>
<dbReference type="RefSeq" id="WP_066556635.1">
    <property type="nucleotide sequence ID" value="NZ_JACHOA010000001.1"/>
</dbReference>
<dbReference type="Proteomes" id="UP000538566">
    <property type="component" value="Unassembled WGS sequence"/>
</dbReference>
<reference evidence="2 3" key="1">
    <citation type="submission" date="2020-08" db="EMBL/GenBank/DDBJ databases">
        <title>Genomic Encyclopedia of Type Strains, Phase IV (KMG-IV): sequencing the most valuable type-strain genomes for metagenomic binning, comparative biology and taxonomic classification.</title>
        <authorList>
            <person name="Goeker M."/>
        </authorList>
    </citation>
    <scope>NUCLEOTIDE SEQUENCE [LARGE SCALE GENOMIC DNA]</scope>
    <source>
        <strain evidence="2 3">DSM 17507</strain>
    </source>
</reference>
<dbReference type="EMBL" id="JACHOA010000001">
    <property type="protein sequence ID" value="MBB4612751.1"/>
    <property type="molecule type" value="Genomic_DNA"/>
</dbReference>
<proteinExistence type="predicted"/>
<keyword evidence="1" id="KW-0812">Transmembrane</keyword>
<feature type="transmembrane region" description="Helical" evidence="1">
    <location>
        <begin position="29"/>
        <end position="47"/>
    </location>
</feature>
<sequence length="116" mass="12590">MIYLVVKTAISAIIIVVVSEVARRSAGLGALLASLPLVAVLSMIWLWRDTGDAARTASYSQATFWYVLPSLPIFLLIPVLLKRGFAFWPALAAGCALTIVLYVGMAALLARWDVRL</sequence>
<dbReference type="NCBIfam" id="NF006749">
    <property type="entry name" value="PRK09272.1-2"/>
    <property type="match status" value="1"/>
</dbReference>
<comment type="caution">
    <text evidence="2">The sequence shown here is derived from an EMBL/GenBank/DDBJ whole genome shotgun (WGS) entry which is preliminary data.</text>
</comment>
<protein>
    <submittedName>
        <fullName evidence="2">Polyferredoxin</fullName>
    </submittedName>
</protein>
<dbReference type="InterPro" id="IPR058117">
    <property type="entry name" value="BV97_02767-like"/>
</dbReference>
<keyword evidence="3" id="KW-1185">Reference proteome</keyword>
<keyword evidence="1" id="KW-1133">Transmembrane helix</keyword>
<organism evidence="2 3">
    <name type="scientific">Novosphingobium taihuense</name>
    <dbReference type="NCBI Taxonomy" id="260085"/>
    <lineage>
        <taxon>Bacteria</taxon>
        <taxon>Pseudomonadati</taxon>
        <taxon>Pseudomonadota</taxon>
        <taxon>Alphaproteobacteria</taxon>
        <taxon>Sphingomonadales</taxon>
        <taxon>Sphingomonadaceae</taxon>
        <taxon>Novosphingobium</taxon>
    </lineage>
</organism>
<feature type="transmembrane region" description="Helical" evidence="1">
    <location>
        <begin position="87"/>
        <end position="110"/>
    </location>
</feature>
<evidence type="ECO:0000313" key="2">
    <source>
        <dbReference type="EMBL" id="MBB4612751.1"/>
    </source>
</evidence>
<name>A0A7W7ETD3_9SPHN</name>
<evidence type="ECO:0000313" key="3">
    <source>
        <dbReference type="Proteomes" id="UP000538566"/>
    </source>
</evidence>
<dbReference type="OrthoDB" id="47473at2"/>
<gene>
    <name evidence="2" type="ORF">GGR37_000997</name>
</gene>
<accession>A0A7W7ETD3</accession>
<dbReference type="AlphaFoldDB" id="A0A7W7ETD3"/>
<feature type="transmembrane region" description="Helical" evidence="1">
    <location>
        <begin position="59"/>
        <end position="81"/>
    </location>
</feature>
<keyword evidence="1" id="KW-0472">Membrane</keyword>